<evidence type="ECO:0000313" key="1">
    <source>
        <dbReference type="EMBL" id="QLM99468.1"/>
    </source>
</evidence>
<name>A0A8E4II61_ESCFE</name>
<dbReference type="RefSeq" id="WP_181203246.1">
    <property type="nucleotide sequence ID" value="NZ_CP055675.1"/>
</dbReference>
<proteinExistence type="predicted"/>
<dbReference type="Proteomes" id="UP000510927">
    <property type="component" value="Chromosome"/>
</dbReference>
<dbReference type="EMBL" id="CP055675">
    <property type="protein sequence ID" value="QLM99468.1"/>
    <property type="molecule type" value="Genomic_DNA"/>
</dbReference>
<evidence type="ECO:0000313" key="2">
    <source>
        <dbReference type="Proteomes" id="UP000510927"/>
    </source>
</evidence>
<accession>A0A8E4II61</accession>
<organism evidence="1 2">
    <name type="scientific">Escherichia fergusonii</name>
    <dbReference type="NCBI Taxonomy" id="564"/>
    <lineage>
        <taxon>Bacteria</taxon>
        <taxon>Pseudomonadati</taxon>
        <taxon>Pseudomonadota</taxon>
        <taxon>Gammaproteobacteria</taxon>
        <taxon>Enterobacterales</taxon>
        <taxon>Enterobacteriaceae</taxon>
        <taxon>Escherichia</taxon>
    </lineage>
</organism>
<gene>
    <name evidence="1" type="ORF">HVY52_06500</name>
</gene>
<sequence length="146" mass="16451">MIKPMHAITATVLFILPIFSFANDICFKNLINEDMCAHANKIASEAGKSLPIKLNDNMSIVSINAILNKLLVVAHLNYNNSYLSKVYNGDVTLENKLKSVMRNYSKSSICSNRQMKTFIHLGGEIEYRYVFSDGNIFDTYAITNCE</sequence>
<reference evidence="1 2" key="1">
    <citation type="submission" date="2020-06" db="EMBL/GenBank/DDBJ databases">
        <title>REHAB project genomes.</title>
        <authorList>
            <person name="Shaw L.P."/>
        </authorList>
    </citation>
    <scope>NUCLEOTIDE SEQUENCE [LARGE SCALE GENOMIC DNA]</scope>
    <source>
        <strain evidence="1 2">RHB28-C13</strain>
    </source>
</reference>
<dbReference type="AlphaFoldDB" id="A0A8E4II61"/>
<protein>
    <submittedName>
        <fullName evidence="1">Uncharacterized protein</fullName>
    </submittedName>
</protein>